<dbReference type="CDD" id="cd16917">
    <property type="entry name" value="HATPase_UhpB-NarQ-NarX-like"/>
    <property type="match status" value="1"/>
</dbReference>
<accession>A0A151XYH8</accession>
<dbReference type="GO" id="GO:0000160">
    <property type="term" value="P:phosphorelay signal transduction system"/>
    <property type="evidence" value="ECO:0007669"/>
    <property type="project" value="UniProtKB-KW"/>
</dbReference>
<evidence type="ECO:0000256" key="4">
    <source>
        <dbReference type="ARBA" id="ARBA00022777"/>
    </source>
</evidence>
<dbReference type="SUPFAM" id="SSF49785">
    <property type="entry name" value="Galactose-binding domain-like"/>
    <property type="match status" value="1"/>
</dbReference>
<proteinExistence type="predicted"/>
<evidence type="ECO:0000256" key="5">
    <source>
        <dbReference type="ARBA" id="ARBA00023012"/>
    </source>
</evidence>
<dbReference type="SUPFAM" id="SSF55874">
    <property type="entry name" value="ATPase domain of HSP90 chaperone/DNA topoisomerase II/histidine kinase"/>
    <property type="match status" value="1"/>
</dbReference>
<feature type="transmembrane region" description="Helical" evidence="6">
    <location>
        <begin position="375"/>
        <end position="395"/>
    </location>
</feature>
<dbReference type="PANTHER" id="PTHR24421">
    <property type="entry name" value="NITRATE/NITRITE SENSOR PROTEIN NARX-RELATED"/>
    <property type="match status" value="1"/>
</dbReference>
<dbReference type="InterPro" id="IPR003594">
    <property type="entry name" value="HATPase_dom"/>
</dbReference>
<evidence type="ECO:0000313" key="8">
    <source>
        <dbReference type="EMBL" id="KYQ70649.1"/>
    </source>
</evidence>
<keyword evidence="3" id="KW-0808">Transferase</keyword>
<dbReference type="STRING" id="1806892.AZH43_17805"/>
<feature type="transmembrane region" description="Helical" evidence="6">
    <location>
        <begin position="34"/>
        <end position="57"/>
    </location>
</feature>
<dbReference type="GO" id="GO:0004673">
    <property type="term" value="F:protein histidine kinase activity"/>
    <property type="evidence" value="ECO:0007669"/>
    <property type="project" value="UniProtKB-EC"/>
</dbReference>
<feature type="transmembrane region" description="Helical" evidence="6">
    <location>
        <begin position="232"/>
        <end position="250"/>
    </location>
</feature>
<dbReference type="InterPro" id="IPR050482">
    <property type="entry name" value="Sensor_HK_TwoCompSys"/>
</dbReference>
<dbReference type="SMART" id="SM00387">
    <property type="entry name" value="HATPase_c"/>
    <property type="match status" value="1"/>
</dbReference>
<dbReference type="Pfam" id="PF02518">
    <property type="entry name" value="HATPase_c"/>
    <property type="match status" value="1"/>
</dbReference>
<dbReference type="Gene3D" id="3.30.565.10">
    <property type="entry name" value="Histidine kinase-like ATPase, C-terminal domain"/>
    <property type="match status" value="1"/>
</dbReference>
<feature type="transmembrane region" description="Helical" evidence="6">
    <location>
        <begin position="347"/>
        <end position="368"/>
    </location>
</feature>
<keyword evidence="6" id="KW-0472">Membrane</keyword>
<evidence type="ECO:0000313" key="9">
    <source>
        <dbReference type="Proteomes" id="UP000076276"/>
    </source>
</evidence>
<dbReference type="EC" id="2.7.13.3" evidence="2"/>
<evidence type="ECO:0000256" key="2">
    <source>
        <dbReference type="ARBA" id="ARBA00012438"/>
    </source>
</evidence>
<dbReference type="PANTHER" id="PTHR24421:SF10">
    <property type="entry name" value="NITRATE_NITRITE SENSOR PROTEIN NARQ"/>
    <property type="match status" value="1"/>
</dbReference>
<evidence type="ECO:0000256" key="3">
    <source>
        <dbReference type="ARBA" id="ARBA00022679"/>
    </source>
</evidence>
<keyword evidence="6" id="KW-0812">Transmembrane</keyword>
<feature type="domain" description="Histidine kinase" evidence="7">
    <location>
        <begin position="573"/>
        <end position="661"/>
    </location>
</feature>
<feature type="transmembrane region" description="Helical" evidence="6">
    <location>
        <begin position="407"/>
        <end position="425"/>
    </location>
</feature>
<dbReference type="InterPro" id="IPR008979">
    <property type="entry name" value="Galactose-bd-like_sf"/>
</dbReference>
<comment type="caution">
    <text evidence="8">The sequence shown here is derived from an EMBL/GenBank/DDBJ whole genome shotgun (WGS) entry which is preliminary data.</text>
</comment>
<keyword evidence="5" id="KW-0902">Two-component regulatory system</keyword>
<feature type="transmembrane region" description="Helical" evidence="6">
    <location>
        <begin position="291"/>
        <end position="310"/>
    </location>
</feature>
<organism evidence="8 9">
    <name type="scientific">Acinetobacter pragensis</name>
    <dbReference type="NCBI Taxonomy" id="1806892"/>
    <lineage>
        <taxon>Bacteria</taxon>
        <taxon>Pseudomonadati</taxon>
        <taxon>Pseudomonadota</taxon>
        <taxon>Gammaproteobacteria</taxon>
        <taxon>Moraxellales</taxon>
        <taxon>Moraxellaceae</taxon>
        <taxon>Acinetobacter</taxon>
    </lineage>
</organism>
<evidence type="ECO:0000256" key="1">
    <source>
        <dbReference type="ARBA" id="ARBA00000085"/>
    </source>
</evidence>
<keyword evidence="9" id="KW-1185">Reference proteome</keyword>
<protein>
    <recommendedName>
        <fullName evidence="2">histidine kinase</fullName>
        <ecNumber evidence="2">2.7.13.3</ecNumber>
    </recommendedName>
</protein>
<keyword evidence="6" id="KW-1133">Transmembrane helix</keyword>
<dbReference type="InterPro" id="IPR005467">
    <property type="entry name" value="His_kinase_dom"/>
</dbReference>
<evidence type="ECO:0000259" key="7">
    <source>
        <dbReference type="PROSITE" id="PS50109"/>
    </source>
</evidence>
<gene>
    <name evidence="8" type="ORF">AZH43_17805</name>
</gene>
<feature type="transmembrane region" description="Helical" evidence="6">
    <location>
        <begin position="257"/>
        <end position="276"/>
    </location>
</feature>
<evidence type="ECO:0000256" key="6">
    <source>
        <dbReference type="SAM" id="Phobius"/>
    </source>
</evidence>
<dbReference type="InterPro" id="IPR036890">
    <property type="entry name" value="HATPase_C_sf"/>
</dbReference>
<dbReference type="AlphaFoldDB" id="A0A151XYH8"/>
<dbReference type="PROSITE" id="PS50109">
    <property type="entry name" value="HIS_KIN"/>
    <property type="match status" value="1"/>
</dbReference>
<name>A0A151XYH8_9GAMM</name>
<comment type="catalytic activity">
    <reaction evidence="1">
        <text>ATP + protein L-histidine = ADP + protein N-phospho-L-histidine.</text>
        <dbReference type="EC" id="2.7.13.3"/>
    </reaction>
</comment>
<dbReference type="Proteomes" id="UP000076276">
    <property type="component" value="Unassembled WGS sequence"/>
</dbReference>
<dbReference type="EMBL" id="LUAW01000054">
    <property type="protein sequence ID" value="KYQ70649.1"/>
    <property type="molecule type" value="Genomic_DNA"/>
</dbReference>
<dbReference type="Gene3D" id="2.60.120.260">
    <property type="entry name" value="Galactose-binding domain-like"/>
    <property type="match status" value="1"/>
</dbReference>
<reference evidence="8 9" key="1">
    <citation type="submission" date="2016-03" db="EMBL/GenBank/DDBJ databases">
        <title>Acinetobacter genomospecies 28 strain ANC 4149.</title>
        <authorList>
            <person name="Radolfova-Krizova L."/>
            <person name="Nemec A."/>
        </authorList>
    </citation>
    <scope>NUCLEOTIDE SEQUENCE [LARGE SCALE GENOMIC DNA]</scope>
    <source>
        <strain evidence="8 9">ANC 4149</strain>
    </source>
</reference>
<sequence>MTDNKLNFFNSKTKYGEASVMQPRFFQYSCPLNHYTFVMAILACLILCSGMFSSVFASAAVPSNTANPAACQIKIQNIETAKGNLNQESQPPAHGWVKLQKLPDQWGKRWPDFHGMAWYKISVNYHCPEHAIKQPLALAIEGITQSGRVYINNDLLWQDFISPEYSSRSQHLPRMWNIPASSLNQGENTIWIQVYGSITQKSGIGKLKAGSYDDVIKDFETWLLEKSTLLELNTMIHFVVAVFFFLAWIAIRNEKAFLWLAITGIAWVLYSTLIIYTEPIPWLNTVQLDRLQNIIFCFYAVFGCIGAWYFAHHPFPRIQKALLGIAAVAALCTAFSPEQYLNQVIQISFGFFVLVFAAKCITYPYLAYKAKTPETYLLALLYFIYLPVSIHDAHFMMTMEGRAWSPYTGPLTTMALGGVLAMRLARHTQQIKRFNKTLTEKVHQAKQELTLSLSHQHQLALENARLQERIHLSHDLHDGLGGSIVRSIIMLEQNNQVDKLQVLSILKLLRSDLRQVIDTGSSIGTKVPETPIEWGAPTRHRFIQLFEELDIRSTWQFSQQWQTVPSASQCLALTRVAEEALTNILKHSAATEVSIVLTEPATHELVLHIQDNGIGFDSENVRAGLHVGLHSMQARISRLGGKFQIYSQPGKTSIQVSLPLA</sequence>
<keyword evidence="4 8" id="KW-0418">Kinase</keyword>